<accession>A0A381TJS6</accession>
<dbReference type="AlphaFoldDB" id="A0A381TJS6"/>
<reference evidence="2" key="1">
    <citation type="submission" date="2018-05" db="EMBL/GenBank/DDBJ databases">
        <authorList>
            <person name="Lanie J.A."/>
            <person name="Ng W.-L."/>
            <person name="Kazmierczak K.M."/>
            <person name="Andrzejewski T.M."/>
            <person name="Davidsen T.M."/>
            <person name="Wayne K.J."/>
            <person name="Tettelin H."/>
            <person name="Glass J.I."/>
            <person name="Rusch D."/>
            <person name="Podicherti R."/>
            <person name="Tsui H.-C.T."/>
            <person name="Winkler M.E."/>
        </authorList>
    </citation>
    <scope>NUCLEOTIDE SEQUENCE</scope>
</reference>
<feature type="non-terminal residue" evidence="2">
    <location>
        <position position="1"/>
    </location>
</feature>
<evidence type="ECO:0000313" key="2">
    <source>
        <dbReference type="EMBL" id="SVA15798.1"/>
    </source>
</evidence>
<proteinExistence type="predicted"/>
<dbReference type="EMBL" id="UINC01004637">
    <property type="protein sequence ID" value="SVA15798.1"/>
    <property type="molecule type" value="Genomic_DNA"/>
</dbReference>
<feature type="region of interest" description="Disordered" evidence="1">
    <location>
        <begin position="59"/>
        <end position="78"/>
    </location>
</feature>
<feature type="non-terminal residue" evidence="2">
    <location>
        <position position="90"/>
    </location>
</feature>
<evidence type="ECO:0000256" key="1">
    <source>
        <dbReference type="SAM" id="MobiDB-lite"/>
    </source>
</evidence>
<sequence>QGSQVGETGQRLAARRRCTGVANDRLCGERLCGNRRYQPNVSQAAKAWFRCVDHSAYETGDQPAHAQSRRHGQPRNRPPWQIRAAAVWAV</sequence>
<protein>
    <submittedName>
        <fullName evidence="2">Uncharacterized protein</fullName>
    </submittedName>
</protein>
<name>A0A381TJS6_9ZZZZ</name>
<gene>
    <name evidence="2" type="ORF">METZ01_LOCUS68652</name>
</gene>
<organism evidence="2">
    <name type="scientific">marine metagenome</name>
    <dbReference type="NCBI Taxonomy" id="408172"/>
    <lineage>
        <taxon>unclassified sequences</taxon>
        <taxon>metagenomes</taxon>
        <taxon>ecological metagenomes</taxon>
    </lineage>
</organism>